<keyword evidence="3 6" id="KW-0812">Transmembrane</keyword>
<dbReference type="RefSeq" id="WP_119438023.1">
    <property type="nucleotide sequence ID" value="NZ_QWGR01000005.1"/>
</dbReference>
<feature type="transmembrane region" description="Helical" evidence="6">
    <location>
        <begin position="981"/>
        <end position="1005"/>
    </location>
</feature>
<feature type="domain" description="ABC3 transporter permease C-terminal" evidence="7">
    <location>
        <begin position="988"/>
        <end position="1090"/>
    </location>
</feature>
<dbReference type="PANTHER" id="PTHR43738:SF2">
    <property type="entry name" value="ABC TRANSPORTER PERMEASE"/>
    <property type="match status" value="1"/>
</dbReference>
<dbReference type="AlphaFoldDB" id="A0A399T094"/>
<keyword evidence="5 6" id="KW-0472">Membrane</keyword>
<evidence type="ECO:0000256" key="6">
    <source>
        <dbReference type="SAM" id="Phobius"/>
    </source>
</evidence>
<dbReference type="PANTHER" id="PTHR43738">
    <property type="entry name" value="ABC TRANSPORTER, MEMBRANE PROTEIN"/>
    <property type="match status" value="1"/>
</dbReference>
<dbReference type="OrthoDB" id="1108902at2"/>
<evidence type="ECO:0000256" key="5">
    <source>
        <dbReference type="ARBA" id="ARBA00023136"/>
    </source>
</evidence>
<evidence type="ECO:0000313" key="8">
    <source>
        <dbReference type="EMBL" id="RIJ48292.1"/>
    </source>
</evidence>
<keyword evidence="4 6" id="KW-1133">Transmembrane helix</keyword>
<comment type="caution">
    <text evidence="8">The sequence shown here is derived from an EMBL/GenBank/DDBJ whole genome shotgun (WGS) entry which is preliminary data.</text>
</comment>
<sequence>MTRLQYIIKTFLHYFKANLLVALGVVVSTMVLTGSLVIGDSVRYSLEQATFYRLGETTHLVSVVERYFRQEMASELEADNAQIQAVPVLLLEGVAVADGGQRRANKVQVIGVNQSFEKISNSSVFSELQNNEIAISQNLAERLAVKEGDNLLVRIKKASLIPLNAPFISAEETSVSLRATIKNIVQKEELGRFSLKNSQTAPYNIFLSIDRLNRLMEFQGKANQILIATDLGTDEVLESVKHCLTPADAGLQLKNIEATDEVEVSTERVFMEDKVAETLQKLPSAQPMLTYFVNEISEEATSHEPQATSFADDQSPSISTNLRQSQSIPYSFVSTLVDGLDEDGIILNQWAADDLGAEIGDSIRLKYWQIGPLRKLIEKESDFILKKVVPMVPGWADETRMPNLPGLSDAGHCREWEAGVPINLDAIRAKDELYWDDYKGAPKAYVSLSKALEMWSNRFGDYTAVRYSAKVFDEAKYKQVFAENITPADLGMSVEPIREKGVSAAKNGTDFSGLFIGLSFFLLIAGIVLTSLLFRLNLESRSTQVGLLDALGFKQKQVRGFYLWEGFAVALLGGILGTVISVFYTKLVFRILNTLWYDIVRTDVLLIKIYPATVILGLVISLLVSLAAIYISVSRFQKQKTAELQKQTSASKSRVKELVWNVLMIVSLLTSVVLFVYQVFVSPQMNASLFFAVGGLLLIGLLLLFRRFVIRLENGRKNELWLGWLAQLNLSRNKARSLTVVILFALGTFIVVSTGSNKLDLFANAQNKSNGTGGFLYFAETTMPVLFDINNPEKRAEEGIFEEFSAVQLRKVEGDDASCLNLNRISQPAILGLDAEALQGRFSFATKLKELGEKDPWGTLNETFDDGTIPAIADQTVIQWGLGKKVGDVLLYQNELGDTLKLKLIAGTTPSIFQGYVLISNPNFLRNYPSNSGSHIFLIDGKTEDQQKISNELQSVFRDYGWEMESTAKRLVEFYSVTNTYLSIFLALGALGLILGTIGLAVILARTLLERRREISVMQAIGFSNRPIFRMITSEYLILLFTGVLIGFITAVVATLPSFLSTHSDASFGTVALVTGMILLNGFLWIFGLSWFSLQKKTLVTGLRVE</sequence>
<feature type="transmembrane region" description="Helical" evidence="6">
    <location>
        <begin position="738"/>
        <end position="756"/>
    </location>
</feature>
<dbReference type="EMBL" id="QWGR01000005">
    <property type="protein sequence ID" value="RIJ48292.1"/>
    <property type="molecule type" value="Genomic_DNA"/>
</dbReference>
<evidence type="ECO:0000256" key="2">
    <source>
        <dbReference type="ARBA" id="ARBA00022475"/>
    </source>
</evidence>
<feature type="domain" description="ABC3 transporter permease C-terminal" evidence="7">
    <location>
        <begin position="518"/>
        <end position="636"/>
    </location>
</feature>
<dbReference type="InterPro" id="IPR003838">
    <property type="entry name" value="ABC3_permease_C"/>
</dbReference>
<feature type="transmembrane region" description="Helical" evidence="6">
    <location>
        <begin position="609"/>
        <end position="631"/>
    </location>
</feature>
<evidence type="ECO:0000259" key="7">
    <source>
        <dbReference type="Pfam" id="PF02687"/>
    </source>
</evidence>
<feature type="transmembrane region" description="Helical" evidence="6">
    <location>
        <begin position="1036"/>
        <end position="1060"/>
    </location>
</feature>
<evidence type="ECO:0000313" key="9">
    <source>
        <dbReference type="Proteomes" id="UP000265926"/>
    </source>
</evidence>
<feature type="transmembrane region" description="Helical" evidence="6">
    <location>
        <begin position="1066"/>
        <end position="1094"/>
    </location>
</feature>
<feature type="transmembrane region" description="Helical" evidence="6">
    <location>
        <begin position="511"/>
        <end position="534"/>
    </location>
</feature>
<feature type="transmembrane region" description="Helical" evidence="6">
    <location>
        <begin position="687"/>
        <end position="705"/>
    </location>
</feature>
<dbReference type="Proteomes" id="UP000265926">
    <property type="component" value="Unassembled WGS sequence"/>
</dbReference>
<evidence type="ECO:0000256" key="1">
    <source>
        <dbReference type="ARBA" id="ARBA00004651"/>
    </source>
</evidence>
<name>A0A399T094_9BACT</name>
<feature type="transmembrane region" description="Helical" evidence="6">
    <location>
        <begin position="658"/>
        <end position="681"/>
    </location>
</feature>
<reference evidence="8 9" key="1">
    <citation type="submission" date="2018-08" db="EMBL/GenBank/DDBJ databases">
        <title>Pallidiluteibacterium maritimus gen. nov., sp. nov., isolated from coastal sediment.</title>
        <authorList>
            <person name="Zhou L.Y."/>
        </authorList>
    </citation>
    <scope>NUCLEOTIDE SEQUENCE [LARGE SCALE GENOMIC DNA]</scope>
    <source>
        <strain evidence="8 9">XSD2</strain>
    </source>
</reference>
<accession>A0A399T094</accession>
<keyword evidence="2" id="KW-1003">Cell membrane</keyword>
<evidence type="ECO:0000256" key="4">
    <source>
        <dbReference type="ARBA" id="ARBA00022989"/>
    </source>
</evidence>
<proteinExistence type="predicted"/>
<comment type="subcellular location">
    <subcellularLocation>
        <location evidence="1">Cell membrane</location>
        <topology evidence="1">Multi-pass membrane protein</topology>
    </subcellularLocation>
</comment>
<feature type="transmembrane region" description="Helical" evidence="6">
    <location>
        <begin position="561"/>
        <end position="589"/>
    </location>
</feature>
<keyword evidence="9" id="KW-1185">Reference proteome</keyword>
<protein>
    <submittedName>
        <fullName evidence="8">ABC transporter permease</fullName>
    </submittedName>
</protein>
<feature type="transmembrane region" description="Helical" evidence="6">
    <location>
        <begin position="20"/>
        <end position="38"/>
    </location>
</feature>
<organism evidence="8 9">
    <name type="scientific">Maribellus luteus</name>
    <dbReference type="NCBI Taxonomy" id="2305463"/>
    <lineage>
        <taxon>Bacteria</taxon>
        <taxon>Pseudomonadati</taxon>
        <taxon>Bacteroidota</taxon>
        <taxon>Bacteroidia</taxon>
        <taxon>Marinilabiliales</taxon>
        <taxon>Prolixibacteraceae</taxon>
        <taxon>Maribellus</taxon>
    </lineage>
</organism>
<dbReference type="GO" id="GO:0005886">
    <property type="term" value="C:plasma membrane"/>
    <property type="evidence" value="ECO:0007669"/>
    <property type="project" value="UniProtKB-SubCell"/>
</dbReference>
<evidence type="ECO:0000256" key="3">
    <source>
        <dbReference type="ARBA" id="ARBA00022692"/>
    </source>
</evidence>
<dbReference type="InterPro" id="IPR051125">
    <property type="entry name" value="ABC-4/HrtB_transporter"/>
</dbReference>
<gene>
    <name evidence="8" type="ORF">D1614_11215</name>
</gene>
<dbReference type="Pfam" id="PF02687">
    <property type="entry name" value="FtsX"/>
    <property type="match status" value="2"/>
</dbReference>